<evidence type="ECO:0000313" key="5">
    <source>
        <dbReference type="EMBL" id="EBA07781.1"/>
    </source>
</evidence>
<dbReference type="GO" id="GO:0071949">
    <property type="term" value="F:FAD binding"/>
    <property type="evidence" value="ECO:0007669"/>
    <property type="project" value="InterPro"/>
</dbReference>
<keyword evidence="5" id="KW-0503">Monooxygenase</keyword>
<evidence type="ECO:0000313" key="6">
    <source>
        <dbReference type="Proteomes" id="UP000005713"/>
    </source>
</evidence>
<dbReference type="PANTHER" id="PTHR43004:SF19">
    <property type="entry name" value="BINDING MONOOXYGENASE, PUTATIVE (JCVI)-RELATED"/>
    <property type="match status" value="1"/>
</dbReference>
<gene>
    <name evidence="5" type="ORF">SSE37_00970</name>
</gene>
<keyword evidence="3" id="KW-0274">FAD</keyword>
<keyword evidence="5" id="KW-0560">Oxidoreductase</keyword>
<dbReference type="InterPro" id="IPR036188">
    <property type="entry name" value="FAD/NAD-bd_sf"/>
</dbReference>
<dbReference type="SUPFAM" id="SSF51905">
    <property type="entry name" value="FAD/NAD(P)-binding domain"/>
    <property type="match status" value="1"/>
</dbReference>
<dbReference type="AlphaFoldDB" id="A3K482"/>
<evidence type="ECO:0000256" key="3">
    <source>
        <dbReference type="ARBA" id="ARBA00022827"/>
    </source>
</evidence>
<dbReference type="eggNOG" id="COG0654">
    <property type="taxonomic scope" value="Bacteria"/>
</dbReference>
<comment type="cofactor">
    <cofactor evidence="1">
        <name>FAD</name>
        <dbReference type="ChEBI" id="CHEBI:57692"/>
    </cofactor>
</comment>
<dbReference type="InterPro" id="IPR002938">
    <property type="entry name" value="FAD-bd"/>
</dbReference>
<dbReference type="InterPro" id="IPR050641">
    <property type="entry name" value="RIFMO-like"/>
</dbReference>
<dbReference type="RefSeq" id="WP_005859387.1">
    <property type="nucleotide sequence ID" value="NZ_AAYA01000007.1"/>
</dbReference>
<comment type="caution">
    <text evidence="5">The sequence shown here is derived from an EMBL/GenBank/DDBJ whole genome shotgun (WGS) entry which is preliminary data.</text>
</comment>
<dbReference type="Gene3D" id="3.30.9.10">
    <property type="entry name" value="D-Amino Acid Oxidase, subunit A, domain 2"/>
    <property type="match status" value="1"/>
</dbReference>
<dbReference type="Gene3D" id="3.50.50.60">
    <property type="entry name" value="FAD/NAD(P)-binding domain"/>
    <property type="match status" value="1"/>
</dbReference>
<protein>
    <submittedName>
        <fullName evidence="5">Monooxygenase, FAD-binding protein</fullName>
    </submittedName>
</protein>
<keyword evidence="2" id="KW-0285">Flavoprotein</keyword>
<keyword evidence="6" id="KW-1185">Reference proteome</keyword>
<dbReference type="Gene3D" id="3.40.30.120">
    <property type="match status" value="1"/>
</dbReference>
<dbReference type="Pfam" id="PF01494">
    <property type="entry name" value="FAD_binding_3"/>
    <property type="match status" value="1"/>
</dbReference>
<dbReference type="EMBL" id="AAYA01000007">
    <property type="protein sequence ID" value="EBA07781.1"/>
    <property type="molecule type" value="Genomic_DNA"/>
</dbReference>
<name>A3K482_SAGS3</name>
<accession>A3K482</accession>
<dbReference type="Proteomes" id="UP000005713">
    <property type="component" value="Unassembled WGS sequence"/>
</dbReference>
<dbReference type="GO" id="GO:0016709">
    <property type="term" value="F:oxidoreductase activity, acting on paired donors, with incorporation or reduction of molecular oxygen, NAD(P)H as one donor, and incorporation of one atom of oxygen"/>
    <property type="evidence" value="ECO:0007669"/>
    <property type="project" value="UniProtKB-ARBA"/>
</dbReference>
<reference evidence="5 6" key="1">
    <citation type="submission" date="2006-06" db="EMBL/GenBank/DDBJ databases">
        <authorList>
            <person name="Moran M.A."/>
            <person name="Ferriera S."/>
            <person name="Johnson J."/>
            <person name="Kravitz S."/>
            <person name="Beeson K."/>
            <person name="Sutton G."/>
            <person name="Rogers Y.-H."/>
            <person name="Friedman R."/>
            <person name="Frazier M."/>
            <person name="Venter J.C."/>
        </authorList>
    </citation>
    <scope>NUCLEOTIDE SEQUENCE [LARGE SCALE GENOMIC DNA]</scope>
    <source>
        <strain evidence="5 6">E-37</strain>
    </source>
</reference>
<dbReference type="PRINTS" id="PR00420">
    <property type="entry name" value="RNGMNOXGNASE"/>
</dbReference>
<feature type="domain" description="FAD-binding" evidence="4">
    <location>
        <begin position="8"/>
        <end position="357"/>
    </location>
</feature>
<dbReference type="PANTHER" id="PTHR43004">
    <property type="entry name" value="TRK SYSTEM POTASSIUM UPTAKE PROTEIN"/>
    <property type="match status" value="1"/>
</dbReference>
<evidence type="ECO:0000256" key="2">
    <source>
        <dbReference type="ARBA" id="ARBA00022630"/>
    </source>
</evidence>
<organism evidence="5 6">
    <name type="scientific">Sagittula stellata (strain ATCC 700073 / DSM 11524 / E-37)</name>
    <dbReference type="NCBI Taxonomy" id="388399"/>
    <lineage>
        <taxon>Bacteria</taxon>
        <taxon>Pseudomonadati</taxon>
        <taxon>Pseudomonadota</taxon>
        <taxon>Alphaproteobacteria</taxon>
        <taxon>Rhodobacterales</taxon>
        <taxon>Roseobacteraceae</taxon>
        <taxon>Sagittula</taxon>
    </lineage>
</organism>
<proteinExistence type="predicted"/>
<dbReference type="OrthoDB" id="9791689at2"/>
<sequence length="533" mass="58473">MEQIAQQDVIIVGGGPVGNGLAIDLGQKGLSVLVIEKYDSPQPIPKGQNLTQRTMEHFAAWGAEEALRAAKTVPSEFGIGGLTAYGTLLGDYSYDWLKRELVRPYYAADNERLPQYATEAVLRARAAEIGTLRMVTGRTVEDITEDEDGVTVTARRRDGSGTETHRAAWCVGADGSRSVVREKAGLGQTVFDHDRLMVLLVFQSDDLHERLIERHPGKSFVNVLHPDLEGYWLFFGRVDLEGEFFFHAPVPAGADPETFDFEGFVQRAVGAPVDIEIRHRGFWDCRVAIAESYGRGRVFIAGDAAHNHPPYGGYGINSGFEDSRNLGWKLAAVHHGWGGENLLATYDEERRPVFWSTAKDFIERSIEVDRDFLARFDPEKDRTAFEAEWTARGSGAQTEVGSFQPNYRGSSIVDGPRDGTADAVAPHAFTARPGFHLAPRKLDGQATYYDSATQGFTLIAAERSEETIEFERAAKDLNVPLETLQADPTGEFADYGARLILVRPDSFVAWVGDNLGGSSAADIMALATGRGAV</sequence>
<evidence type="ECO:0000256" key="1">
    <source>
        <dbReference type="ARBA" id="ARBA00001974"/>
    </source>
</evidence>
<evidence type="ECO:0000259" key="4">
    <source>
        <dbReference type="Pfam" id="PF01494"/>
    </source>
</evidence>